<dbReference type="SUPFAM" id="SSF56059">
    <property type="entry name" value="Glutathione synthetase ATP-binding domain-like"/>
    <property type="match status" value="1"/>
</dbReference>
<dbReference type="GO" id="GO:0071555">
    <property type="term" value="P:cell wall organization"/>
    <property type="evidence" value="ECO:0007669"/>
    <property type="project" value="UniProtKB-KW"/>
</dbReference>
<gene>
    <name evidence="19" type="ORF">SAMN05444339_1311</name>
</gene>
<dbReference type="RefSeq" id="WP_072859030.1">
    <property type="nucleotide sequence ID" value="NZ_FQUE01000031.1"/>
</dbReference>
<evidence type="ECO:0000256" key="6">
    <source>
        <dbReference type="ARBA" id="ARBA00022598"/>
    </source>
</evidence>
<comment type="similarity">
    <text evidence="4">Belongs to the D-alanine--D-alanine ligase family.</text>
</comment>
<evidence type="ECO:0000256" key="1">
    <source>
        <dbReference type="ARBA" id="ARBA00001936"/>
    </source>
</evidence>
<dbReference type="GO" id="GO:0046872">
    <property type="term" value="F:metal ion binding"/>
    <property type="evidence" value="ECO:0007669"/>
    <property type="project" value="UniProtKB-KW"/>
</dbReference>
<feature type="domain" description="ATP-grasp" evidence="18">
    <location>
        <begin position="1"/>
        <end position="169"/>
    </location>
</feature>
<evidence type="ECO:0000256" key="3">
    <source>
        <dbReference type="ARBA" id="ARBA00003921"/>
    </source>
</evidence>
<dbReference type="Pfam" id="PF07478">
    <property type="entry name" value="Dala_Dala_lig_C"/>
    <property type="match status" value="1"/>
</dbReference>
<evidence type="ECO:0000256" key="15">
    <source>
        <dbReference type="ARBA" id="ARBA00040301"/>
    </source>
</evidence>
<evidence type="ECO:0000256" key="11">
    <source>
        <dbReference type="ARBA" id="ARBA00022960"/>
    </source>
</evidence>
<dbReference type="InterPro" id="IPR011095">
    <property type="entry name" value="Dala_Dala_lig_C"/>
</dbReference>
<reference evidence="20" key="1">
    <citation type="submission" date="2016-11" db="EMBL/GenBank/DDBJ databases">
        <authorList>
            <person name="Varghese N."/>
            <person name="Submissions S."/>
        </authorList>
    </citation>
    <scope>NUCLEOTIDE SEQUENCE [LARGE SCALE GENOMIC DNA]</scope>
    <source>
        <strain evidence="20">DSM 29326</strain>
    </source>
</reference>
<keyword evidence="7" id="KW-0479">Metal-binding</keyword>
<dbReference type="GO" id="GO:0009252">
    <property type="term" value="P:peptidoglycan biosynthetic process"/>
    <property type="evidence" value="ECO:0007669"/>
    <property type="project" value="UniProtKB-KW"/>
</dbReference>
<keyword evidence="11" id="KW-0133">Cell shape</keyword>
<dbReference type="PROSITE" id="PS50975">
    <property type="entry name" value="ATP_GRASP"/>
    <property type="match status" value="1"/>
</dbReference>
<keyword evidence="10" id="KW-0460">Magnesium</keyword>
<dbReference type="STRING" id="366533.SAMN05444339_1311"/>
<name>A0A1M5G058_LOKAT</name>
<dbReference type="PANTHER" id="PTHR23132">
    <property type="entry name" value="D-ALANINE--D-ALANINE LIGASE"/>
    <property type="match status" value="1"/>
</dbReference>
<sequence>MKPVTQGSSVGVEKVQTDEEYQTILASGFELDHRMLAEEHITGREIECAVLEGTDGSLLVSRPGEIVPSVKHGFYSYDAKYVDPDGAELRVPAALPDGKEASIRSMAAQAFQAVGCDGMARVDFFLKADGGLVVNELNTMPGFTDISMYPKAMAASGIDAPDLIDRLITHGVARFHTAKN</sequence>
<keyword evidence="13" id="KW-0464">Manganese</keyword>
<evidence type="ECO:0000256" key="10">
    <source>
        <dbReference type="ARBA" id="ARBA00022842"/>
    </source>
</evidence>
<dbReference type="InterPro" id="IPR013815">
    <property type="entry name" value="ATP_grasp_subdomain_1"/>
</dbReference>
<dbReference type="Gene3D" id="3.30.1490.20">
    <property type="entry name" value="ATP-grasp fold, A domain"/>
    <property type="match status" value="1"/>
</dbReference>
<dbReference type="PANTHER" id="PTHR23132:SF25">
    <property type="entry name" value="D-ALANINE--D-ALANINE LIGASE A"/>
    <property type="match status" value="1"/>
</dbReference>
<comment type="cofactor">
    <cofactor evidence="2">
        <name>Mg(2+)</name>
        <dbReference type="ChEBI" id="CHEBI:18420"/>
    </cofactor>
</comment>
<keyword evidence="9 17" id="KW-0067">ATP-binding</keyword>
<keyword evidence="12" id="KW-0573">Peptidoglycan synthesis</keyword>
<evidence type="ECO:0000313" key="20">
    <source>
        <dbReference type="Proteomes" id="UP000183987"/>
    </source>
</evidence>
<dbReference type="Proteomes" id="UP000183987">
    <property type="component" value="Unassembled WGS sequence"/>
</dbReference>
<dbReference type="AlphaFoldDB" id="A0A1M5G058"/>
<evidence type="ECO:0000256" key="4">
    <source>
        <dbReference type="ARBA" id="ARBA00010871"/>
    </source>
</evidence>
<evidence type="ECO:0000259" key="18">
    <source>
        <dbReference type="PROSITE" id="PS50975"/>
    </source>
</evidence>
<evidence type="ECO:0000256" key="7">
    <source>
        <dbReference type="ARBA" id="ARBA00022723"/>
    </source>
</evidence>
<dbReference type="EC" id="6.3.2.4" evidence="5"/>
<evidence type="ECO:0000256" key="13">
    <source>
        <dbReference type="ARBA" id="ARBA00023211"/>
    </source>
</evidence>
<keyword evidence="20" id="KW-1185">Reference proteome</keyword>
<comment type="cofactor">
    <cofactor evidence="1">
        <name>Mn(2+)</name>
        <dbReference type="ChEBI" id="CHEBI:29035"/>
    </cofactor>
</comment>
<protein>
    <recommendedName>
        <fullName evidence="15">D-alanine--D-alanine ligase A</fullName>
        <ecNumber evidence="5">6.3.2.4</ecNumber>
    </recommendedName>
</protein>
<dbReference type="PROSITE" id="PS00844">
    <property type="entry name" value="DALA_DALA_LIGASE_2"/>
    <property type="match status" value="1"/>
</dbReference>
<evidence type="ECO:0000256" key="14">
    <source>
        <dbReference type="ARBA" id="ARBA00023316"/>
    </source>
</evidence>
<evidence type="ECO:0000256" key="5">
    <source>
        <dbReference type="ARBA" id="ARBA00012216"/>
    </source>
</evidence>
<proteinExistence type="inferred from homology"/>
<dbReference type="InterPro" id="IPR011761">
    <property type="entry name" value="ATP-grasp"/>
</dbReference>
<evidence type="ECO:0000256" key="8">
    <source>
        <dbReference type="ARBA" id="ARBA00022741"/>
    </source>
</evidence>
<comment type="function">
    <text evidence="3">Cell wall formation.</text>
</comment>
<accession>A0A1M5G058</accession>
<dbReference type="GO" id="GO:0005829">
    <property type="term" value="C:cytosol"/>
    <property type="evidence" value="ECO:0007669"/>
    <property type="project" value="TreeGrafter"/>
</dbReference>
<keyword evidence="6 19" id="KW-0436">Ligase</keyword>
<dbReference type="FunFam" id="3.30.470.20:FF:000008">
    <property type="entry name" value="D-alanine--D-alanine ligase"/>
    <property type="match status" value="1"/>
</dbReference>
<dbReference type="Gene3D" id="3.30.470.20">
    <property type="entry name" value="ATP-grasp fold, B domain"/>
    <property type="match status" value="1"/>
</dbReference>
<evidence type="ECO:0000256" key="17">
    <source>
        <dbReference type="PROSITE-ProRule" id="PRU00409"/>
    </source>
</evidence>
<dbReference type="EMBL" id="FQUE01000031">
    <property type="protein sequence ID" value="SHF97197.1"/>
    <property type="molecule type" value="Genomic_DNA"/>
</dbReference>
<dbReference type="GO" id="GO:0005524">
    <property type="term" value="F:ATP binding"/>
    <property type="evidence" value="ECO:0007669"/>
    <property type="project" value="UniProtKB-UniRule"/>
</dbReference>
<keyword evidence="14" id="KW-0961">Cell wall biogenesis/degradation</keyword>
<evidence type="ECO:0000313" key="19">
    <source>
        <dbReference type="EMBL" id="SHF97197.1"/>
    </source>
</evidence>
<evidence type="ECO:0000256" key="9">
    <source>
        <dbReference type="ARBA" id="ARBA00022840"/>
    </source>
</evidence>
<organism evidence="19 20">
    <name type="scientific">Loktanella atrilutea</name>
    <dbReference type="NCBI Taxonomy" id="366533"/>
    <lineage>
        <taxon>Bacteria</taxon>
        <taxon>Pseudomonadati</taxon>
        <taxon>Pseudomonadota</taxon>
        <taxon>Alphaproteobacteria</taxon>
        <taxon>Rhodobacterales</taxon>
        <taxon>Roseobacteraceae</taxon>
        <taxon>Loktanella</taxon>
    </lineage>
</organism>
<comment type="catalytic activity">
    <reaction evidence="16">
        <text>2 D-alanine + ATP = D-alanyl-D-alanine + ADP + phosphate + H(+)</text>
        <dbReference type="Rhea" id="RHEA:11224"/>
        <dbReference type="ChEBI" id="CHEBI:15378"/>
        <dbReference type="ChEBI" id="CHEBI:30616"/>
        <dbReference type="ChEBI" id="CHEBI:43474"/>
        <dbReference type="ChEBI" id="CHEBI:57416"/>
        <dbReference type="ChEBI" id="CHEBI:57822"/>
        <dbReference type="ChEBI" id="CHEBI:456216"/>
        <dbReference type="EC" id="6.3.2.4"/>
    </reaction>
</comment>
<evidence type="ECO:0000256" key="12">
    <source>
        <dbReference type="ARBA" id="ARBA00022984"/>
    </source>
</evidence>
<dbReference type="InterPro" id="IPR000291">
    <property type="entry name" value="D-Ala_lig_Van_CS"/>
</dbReference>
<evidence type="ECO:0000256" key="16">
    <source>
        <dbReference type="ARBA" id="ARBA00047614"/>
    </source>
</evidence>
<dbReference type="GO" id="GO:0008716">
    <property type="term" value="F:D-alanine-D-alanine ligase activity"/>
    <property type="evidence" value="ECO:0007669"/>
    <property type="project" value="UniProtKB-EC"/>
</dbReference>
<keyword evidence="8 17" id="KW-0547">Nucleotide-binding</keyword>
<dbReference type="GO" id="GO:0008360">
    <property type="term" value="P:regulation of cell shape"/>
    <property type="evidence" value="ECO:0007669"/>
    <property type="project" value="UniProtKB-KW"/>
</dbReference>
<evidence type="ECO:0000256" key="2">
    <source>
        <dbReference type="ARBA" id="ARBA00001946"/>
    </source>
</evidence>